<organism evidence="6 7">
    <name type="scientific">Sporosarcina soli</name>
    <dbReference type="NCBI Taxonomy" id="334736"/>
    <lineage>
        <taxon>Bacteria</taxon>
        <taxon>Bacillati</taxon>
        <taxon>Bacillota</taxon>
        <taxon>Bacilli</taxon>
        <taxon>Bacillales</taxon>
        <taxon>Caryophanaceae</taxon>
        <taxon>Sporosarcina</taxon>
    </lineage>
</organism>
<dbReference type="InterPro" id="IPR011332">
    <property type="entry name" value="Ribosomal_zn-bd"/>
</dbReference>
<dbReference type="NCBIfam" id="NF001764">
    <property type="entry name" value="PRK00504.1"/>
    <property type="match status" value="1"/>
</dbReference>
<proteinExistence type="inferred from homology"/>
<evidence type="ECO:0000256" key="1">
    <source>
        <dbReference type="ARBA" id="ARBA00007596"/>
    </source>
</evidence>
<dbReference type="NCBIfam" id="TIGR01023">
    <property type="entry name" value="rpmG_bact"/>
    <property type="match status" value="1"/>
</dbReference>
<evidence type="ECO:0000256" key="4">
    <source>
        <dbReference type="ARBA" id="ARBA00035176"/>
    </source>
</evidence>
<protein>
    <recommendedName>
        <fullName evidence="4 5">Large ribosomal subunit protein bL33</fullName>
    </recommendedName>
</protein>
<comment type="similarity">
    <text evidence="1 5">Belongs to the bacterial ribosomal protein bL33 family.</text>
</comment>
<dbReference type="RefSeq" id="WP_239390211.1">
    <property type="nucleotide sequence ID" value="NZ_JBHSNO010000007.1"/>
</dbReference>
<dbReference type="InterPro" id="IPR038584">
    <property type="entry name" value="Ribosomal_bL33_sf"/>
</dbReference>
<keyword evidence="3 5" id="KW-0687">Ribonucleoprotein</keyword>
<gene>
    <name evidence="5 6" type="primary">rpmG</name>
    <name evidence="6" type="ORF">ACFPRA_15005</name>
</gene>
<sequence length="49" mass="5510">MSKKIILSCDSCGTRNYSVPARSNHSTERLSLKKFCSRCNAHTIHKQTA</sequence>
<dbReference type="SUPFAM" id="SSF57829">
    <property type="entry name" value="Zn-binding ribosomal proteins"/>
    <property type="match status" value="1"/>
</dbReference>
<dbReference type="EMBL" id="JBHSNO010000007">
    <property type="protein sequence ID" value="MFC5590212.1"/>
    <property type="molecule type" value="Genomic_DNA"/>
</dbReference>
<dbReference type="GO" id="GO:0005840">
    <property type="term" value="C:ribosome"/>
    <property type="evidence" value="ECO:0007669"/>
    <property type="project" value="UniProtKB-KW"/>
</dbReference>
<evidence type="ECO:0000256" key="5">
    <source>
        <dbReference type="HAMAP-Rule" id="MF_00294"/>
    </source>
</evidence>
<dbReference type="HAMAP" id="MF_00294">
    <property type="entry name" value="Ribosomal_bL33"/>
    <property type="match status" value="1"/>
</dbReference>
<name>A0ABW0TM05_9BACL</name>
<keyword evidence="2 5" id="KW-0689">Ribosomal protein</keyword>
<dbReference type="Proteomes" id="UP001596109">
    <property type="component" value="Unassembled WGS sequence"/>
</dbReference>
<evidence type="ECO:0000313" key="6">
    <source>
        <dbReference type="EMBL" id="MFC5590212.1"/>
    </source>
</evidence>
<keyword evidence="7" id="KW-1185">Reference proteome</keyword>
<dbReference type="Pfam" id="PF00471">
    <property type="entry name" value="Ribosomal_L33"/>
    <property type="match status" value="1"/>
</dbReference>
<dbReference type="InterPro" id="IPR001705">
    <property type="entry name" value="Ribosomal_bL33"/>
</dbReference>
<evidence type="ECO:0000313" key="7">
    <source>
        <dbReference type="Proteomes" id="UP001596109"/>
    </source>
</evidence>
<accession>A0ABW0TM05</accession>
<evidence type="ECO:0000256" key="3">
    <source>
        <dbReference type="ARBA" id="ARBA00023274"/>
    </source>
</evidence>
<dbReference type="Gene3D" id="2.20.28.120">
    <property type="entry name" value="Ribosomal protein L33"/>
    <property type="match status" value="1"/>
</dbReference>
<reference evidence="7" key="1">
    <citation type="journal article" date="2019" name="Int. J. Syst. Evol. Microbiol.">
        <title>The Global Catalogue of Microorganisms (GCM) 10K type strain sequencing project: providing services to taxonomists for standard genome sequencing and annotation.</title>
        <authorList>
            <consortium name="The Broad Institute Genomics Platform"/>
            <consortium name="The Broad Institute Genome Sequencing Center for Infectious Disease"/>
            <person name="Wu L."/>
            <person name="Ma J."/>
        </authorList>
    </citation>
    <scope>NUCLEOTIDE SEQUENCE [LARGE SCALE GENOMIC DNA]</scope>
    <source>
        <strain evidence="7">CGMCC 4.1434</strain>
    </source>
</reference>
<comment type="caution">
    <text evidence="6">The sequence shown here is derived from an EMBL/GenBank/DDBJ whole genome shotgun (WGS) entry which is preliminary data.</text>
</comment>
<evidence type="ECO:0000256" key="2">
    <source>
        <dbReference type="ARBA" id="ARBA00022980"/>
    </source>
</evidence>